<name>A0ACC0VZ45_9STRA</name>
<dbReference type="Proteomes" id="UP001163321">
    <property type="component" value="Chromosome 5"/>
</dbReference>
<accession>A0ACC0VZ45</accession>
<reference evidence="1 2" key="1">
    <citation type="journal article" date="2022" name="bioRxiv">
        <title>The genome of the oomycete Peronosclerospora sorghi, a cosmopolitan pathogen of maize and sorghum, is inflated with dispersed pseudogenes.</title>
        <authorList>
            <person name="Fletcher K."/>
            <person name="Martin F."/>
            <person name="Isakeit T."/>
            <person name="Cavanaugh K."/>
            <person name="Magill C."/>
            <person name="Michelmore R."/>
        </authorList>
    </citation>
    <scope>NUCLEOTIDE SEQUENCE [LARGE SCALE GENOMIC DNA]</scope>
    <source>
        <strain evidence="1">P6</strain>
    </source>
</reference>
<evidence type="ECO:0000313" key="1">
    <source>
        <dbReference type="EMBL" id="KAI9911487.1"/>
    </source>
</evidence>
<sequence>MDHRQSSEYGVLHVGDKFLSLKSGELSPGKMRADHLNDGPFLIISVWIEKIEVEAVELQRDAFPLPNQMRLVKGTLRQLRIDMPWTKMSNERILVDIQDLSLLLEVYADDRASLDSA</sequence>
<keyword evidence="2" id="KW-1185">Reference proteome</keyword>
<comment type="caution">
    <text evidence="1">The sequence shown here is derived from an EMBL/GenBank/DDBJ whole genome shotgun (WGS) entry which is preliminary data.</text>
</comment>
<proteinExistence type="predicted"/>
<protein>
    <submittedName>
        <fullName evidence="1">Uncharacterized protein</fullName>
    </submittedName>
</protein>
<dbReference type="EMBL" id="CM047584">
    <property type="protein sequence ID" value="KAI9911487.1"/>
    <property type="molecule type" value="Genomic_DNA"/>
</dbReference>
<gene>
    <name evidence="1" type="ORF">PsorP6_009744</name>
</gene>
<organism evidence="1 2">
    <name type="scientific">Peronosclerospora sorghi</name>
    <dbReference type="NCBI Taxonomy" id="230839"/>
    <lineage>
        <taxon>Eukaryota</taxon>
        <taxon>Sar</taxon>
        <taxon>Stramenopiles</taxon>
        <taxon>Oomycota</taxon>
        <taxon>Peronosporomycetes</taxon>
        <taxon>Peronosporales</taxon>
        <taxon>Peronosporaceae</taxon>
        <taxon>Peronosclerospora</taxon>
    </lineage>
</organism>
<evidence type="ECO:0000313" key="2">
    <source>
        <dbReference type="Proteomes" id="UP001163321"/>
    </source>
</evidence>